<evidence type="ECO:0000313" key="2">
    <source>
        <dbReference type="Proteomes" id="UP000536640"/>
    </source>
</evidence>
<evidence type="ECO:0000313" key="1">
    <source>
        <dbReference type="EMBL" id="MBB5186630.1"/>
    </source>
</evidence>
<organism evidence="1 2">
    <name type="scientific">Zhongshania antarctica</name>
    <dbReference type="NCBI Taxonomy" id="641702"/>
    <lineage>
        <taxon>Bacteria</taxon>
        <taxon>Pseudomonadati</taxon>
        <taxon>Pseudomonadota</taxon>
        <taxon>Gammaproteobacteria</taxon>
        <taxon>Cellvibrionales</taxon>
        <taxon>Spongiibacteraceae</taxon>
        <taxon>Zhongshania</taxon>
    </lineage>
</organism>
<evidence type="ECO:0008006" key="3">
    <source>
        <dbReference type="Google" id="ProtNLM"/>
    </source>
</evidence>
<dbReference type="Pfam" id="PF07087">
    <property type="entry name" value="DUF1353"/>
    <property type="match status" value="1"/>
</dbReference>
<protein>
    <recommendedName>
        <fullName evidence="3">DUF1353 domain-containing protein</fullName>
    </recommendedName>
</protein>
<sequence>MKSIWQSIFLFVALSTFSLTVSADEYFGRFLDQLKGAFIADAEPRPQFKIEQDFRFEDPNGLLWLTPSGTHVDGASIPQFFWSIIGGPFEGAYINASVIHDHYCHTKERTAHDTHRNFYYGMMASNVPEWKADLMHWAVSTFGPSWKLEKRVVMNQNCIATGSNDKICTNVPTIQMVTVSEPSVDLANPEVLALAISKTNAVARTLLTSNGKVLDVSSAGQVNSNLTSIESNAANYRKLFQSPEIVNQTDSLGLLSQANKTSLASIQPWADNKIPSYTEAKVLTHDFAAPKGNGLPFKLDAGSRAVILNNVDLQAIESNSRVMIKLQ</sequence>
<dbReference type="RefSeq" id="WP_184461406.1">
    <property type="nucleotide sequence ID" value="NZ_JACHHW010000002.1"/>
</dbReference>
<dbReference type="Proteomes" id="UP000536640">
    <property type="component" value="Unassembled WGS sequence"/>
</dbReference>
<accession>A0A840R2D5</accession>
<reference evidence="1 2" key="1">
    <citation type="submission" date="2020-08" db="EMBL/GenBank/DDBJ databases">
        <title>Genomic Encyclopedia of Type Strains, Phase IV (KMG-IV): sequencing the most valuable type-strain genomes for metagenomic binning, comparative biology and taxonomic classification.</title>
        <authorList>
            <person name="Goeker M."/>
        </authorList>
    </citation>
    <scope>NUCLEOTIDE SEQUENCE [LARGE SCALE GENOMIC DNA]</scope>
    <source>
        <strain evidence="1 2">DSM 25701</strain>
    </source>
</reference>
<dbReference type="InterPro" id="IPR010767">
    <property type="entry name" value="Phage_CGC-2007_Cje0229"/>
</dbReference>
<comment type="caution">
    <text evidence="1">The sequence shown here is derived from an EMBL/GenBank/DDBJ whole genome shotgun (WGS) entry which is preliminary data.</text>
</comment>
<keyword evidence="2" id="KW-1185">Reference proteome</keyword>
<dbReference type="AlphaFoldDB" id="A0A840R2D5"/>
<proteinExistence type="predicted"/>
<name>A0A840R2D5_9GAMM</name>
<gene>
    <name evidence="1" type="ORF">HNQ57_000891</name>
</gene>
<dbReference type="EMBL" id="JACHHW010000002">
    <property type="protein sequence ID" value="MBB5186630.1"/>
    <property type="molecule type" value="Genomic_DNA"/>
</dbReference>